<gene>
    <name evidence="2" type="ORF">F6I03_06560</name>
</gene>
<reference evidence="2 3" key="1">
    <citation type="submission" date="2019-09" db="EMBL/GenBank/DDBJ databases">
        <title>Draft genome sequence assemblies of isolates from the urinary tract.</title>
        <authorList>
            <person name="Mores C.R."/>
            <person name="Putonti C."/>
            <person name="Wolfe A.J."/>
        </authorList>
    </citation>
    <scope>NUCLEOTIDE SEQUENCE [LARGE SCALE GENOMIC DNA]</scope>
    <source>
        <strain evidence="2 3">UMB623</strain>
    </source>
</reference>
<evidence type="ECO:0000259" key="1">
    <source>
        <dbReference type="PROSITE" id="PS51671"/>
    </source>
</evidence>
<dbReference type="Proteomes" id="UP000327148">
    <property type="component" value="Unassembled WGS sequence"/>
</dbReference>
<dbReference type="OrthoDB" id="9787365at2"/>
<dbReference type="EMBL" id="VYWO01000004">
    <property type="protein sequence ID" value="KAA9300468.1"/>
    <property type="molecule type" value="Genomic_DNA"/>
</dbReference>
<dbReference type="AlphaFoldDB" id="A0A5N1GJJ9"/>
<dbReference type="RefSeq" id="WP_070431067.1">
    <property type="nucleotide sequence ID" value="NZ_VYWO01000004.1"/>
</dbReference>
<sequence>MESRIIQTRVVNRPGVLNRITQTVLKPGYNIDTLTLQYAGGSADSSAEFSIITLGIKFADQAAVELLMNQLEKQIDVIYAVDITDGLPSDQEREDQSIY</sequence>
<protein>
    <submittedName>
        <fullName evidence="2">Acetolactate synthase small subunit</fullName>
    </submittedName>
</protein>
<dbReference type="Pfam" id="PF22629">
    <property type="entry name" value="ACT_AHAS_ss"/>
    <property type="match status" value="1"/>
</dbReference>
<dbReference type="PROSITE" id="PS51671">
    <property type="entry name" value="ACT"/>
    <property type="match status" value="1"/>
</dbReference>
<feature type="domain" description="ACT" evidence="1">
    <location>
        <begin position="5"/>
        <end position="85"/>
    </location>
</feature>
<comment type="caution">
    <text evidence="2">The sequence shown here is derived from an EMBL/GenBank/DDBJ whole genome shotgun (WGS) entry which is preliminary data.</text>
</comment>
<dbReference type="Gene3D" id="3.30.70.260">
    <property type="match status" value="1"/>
</dbReference>
<proteinExistence type="predicted"/>
<dbReference type="STRING" id="119206.AWM72_02160"/>
<accession>A0A5N1GJJ9</accession>
<name>A0A5N1GJJ9_9LACT</name>
<dbReference type="SUPFAM" id="SSF55021">
    <property type="entry name" value="ACT-like"/>
    <property type="match status" value="1"/>
</dbReference>
<organism evidence="2 3">
    <name type="scientific">Aerococcus sanguinicola</name>
    <dbReference type="NCBI Taxonomy" id="119206"/>
    <lineage>
        <taxon>Bacteria</taxon>
        <taxon>Bacillati</taxon>
        <taxon>Bacillota</taxon>
        <taxon>Bacilli</taxon>
        <taxon>Lactobacillales</taxon>
        <taxon>Aerococcaceae</taxon>
        <taxon>Aerococcus</taxon>
    </lineage>
</organism>
<dbReference type="InterPro" id="IPR002912">
    <property type="entry name" value="ACT_dom"/>
</dbReference>
<evidence type="ECO:0000313" key="3">
    <source>
        <dbReference type="Proteomes" id="UP000327148"/>
    </source>
</evidence>
<dbReference type="InterPro" id="IPR045865">
    <property type="entry name" value="ACT-like_dom_sf"/>
</dbReference>
<dbReference type="InterPro" id="IPR054480">
    <property type="entry name" value="AHAS_small-like_ACT"/>
</dbReference>
<evidence type="ECO:0000313" key="2">
    <source>
        <dbReference type="EMBL" id="KAA9300468.1"/>
    </source>
</evidence>